<comment type="caution">
    <text evidence="7">The sequence shown here is derived from an EMBL/GenBank/DDBJ whole genome shotgun (WGS) entry which is preliminary data.</text>
</comment>
<reference evidence="7 8" key="1">
    <citation type="submission" date="2013-03" db="EMBL/GenBank/DDBJ databases">
        <title>The Genome Sequence of Exophiala aquamarina CBS 119918.</title>
        <authorList>
            <consortium name="The Broad Institute Genomics Platform"/>
            <person name="Cuomo C."/>
            <person name="de Hoog S."/>
            <person name="Gorbushina A."/>
            <person name="Walker B."/>
            <person name="Young S.K."/>
            <person name="Zeng Q."/>
            <person name="Gargeya S."/>
            <person name="Fitzgerald M."/>
            <person name="Haas B."/>
            <person name="Abouelleil A."/>
            <person name="Allen A.W."/>
            <person name="Alvarado L."/>
            <person name="Arachchi H.M."/>
            <person name="Berlin A.M."/>
            <person name="Chapman S.B."/>
            <person name="Gainer-Dewar J."/>
            <person name="Goldberg J."/>
            <person name="Griggs A."/>
            <person name="Gujja S."/>
            <person name="Hansen M."/>
            <person name="Howarth C."/>
            <person name="Imamovic A."/>
            <person name="Ireland A."/>
            <person name="Larimer J."/>
            <person name="McCowan C."/>
            <person name="Murphy C."/>
            <person name="Pearson M."/>
            <person name="Poon T.W."/>
            <person name="Priest M."/>
            <person name="Roberts A."/>
            <person name="Saif S."/>
            <person name="Shea T."/>
            <person name="Sisk P."/>
            <person name="Sykes S."/>
            <person name="Wortman J."/>
            <person name="Nusbaum C."/>
            <person name="Birren B."/>
        </authorList>
    </citation>
    <scope>NUCLEOTIDE SEQUENCE [LARGE SCALE GENOMIC DNA]</scope>
    <source>
        <strain evidence="7 8">CBS 119918</strain>
    </source>
</reference>
<keyword evidence="3" id="KW-0805">Transcription regulation</keyword>
<organism evidence="7 8">
    <name type="scientific">Exophiala aquamarina CBS 119918</name>
    <dbReference type="NCBI Taxonomy" id="1182545"/>
    <lineage>
        <taxon>Eukaryota</taxon>
        <taxon>Fungi</taxon>
        <taxon>Dikarya</taxon>
        <taxon>Ascomycota</taxon>
        <taxon>Pezizomycotina</taxon>
        <taxon>Eurotiomycetes</taxon>
        <taxon>Chaetothyriomycetidae</taxon>
        <taxon>Chaetothyriales</taxon>
        <taxon>Herpotrichiellaceae</taxon>
        <taxon>Exophiala</taxon>
    </lineage>
</organism>
<evidence type="ECO:0000313" key="7">
    <source>
        <dbReference type="EMBL" id="KEF61265.1"/>
    </source>
</evidence>
<evidence type="ECO:0000259" key="6">
    <source>
        <dbReference type="Pfam" id="PF04082"/>
    </source>
</evidence>
<dbReference type="GO" id="GO:0008270">
    <property type="term" value="F:zinc ion binding"/>
    <property type="evidence" value="ECO:0007669"/>
    <property type="project" value="InterPro"/>
</dbReference>
<dbReference type="AlphaFoldDB" id="A0A072Q079"/>
<sequence>MSARADALTANGCFSNVLDLVGYRLGFLEVSTCREANAAPGPIGPAMSVEQRGLSALATVLFSRDVARTTSNARFKALQVICKPTSFEGLHQMSTYQCRLRQVSLQIPGTLTVNLTECSLALKLDDDLANGSPKTSLLHMMCSIGAQFYALEYSETVEQLLPKTILLAGSHWAAIARSLLLASFDRISVENLMVNSPAAVRLFSSNGNYTQAFMLSALMTRMTHALQINLEYTTDILGQHSDSNTLSVTARESRRRLMWSCYITDAHCGSGVDQLIPVDLMSQNSMNNISIAAYFIQHIETRKRVLKYIKH</sequence>
<dbReference type="OrthoDB" id="2563500at2759"/>
<name>A0A072Q079_9EURO</name>
<dbReference type="STRING" id="1182545.A0A072Q079"/>
<keyword evidence="8" id="KW-1185">Reference proteome</keyword>
<dbReference type="VEuPathDB" id="FungiDB:A1O9_02830"/>
<protein>
    <recommendedName>
        <fullName evidence="6">Xylanolytic transcriptional activator regulatory domain-containing protein</fullName>
    </recommendedName>
</protein>
<keyword evidence="2" id="KW-0479">Metal-binding</keyword>
<dbReference type="PANTHER" id="PTHR47338">
    <property type="entry name" value="ZN(II)2CYS6 TRANSCRIPTION FACTOR (EUROFUNG)-RELATED"/>
    <property type="match status" value="1"/>
</dbReference>
<accession>A0A072Q079</accession>
<evidence type="ECO:0000256" key="3">
    <source>
        <dbReference type="ARBA" id="ARBA00023015"/>
    </source>
</evidence>
<evidence type="ECO:0000256" key="1">
    <source>
        <dbReference type="ARBA" id="ARBA00004123"/>
    </source>
</evidence>
<dbReference type="InterPro" id="IPR007219">
    <property type="entry name" value="XnlR_reg_dom"/>
</dbReference>
<dbReference type="GO" id="GO:0005634">
    <property type="term" value="C:nucleus"/>
    <property type="evidence" value="ECO:0007669"/>
    <property type="project" value="UniProtKB-SubCell"/>
</dbReference>
<proteinExistence type="predicted"/>
<keyword evidence="4" id="KW-0804">Transcription</keyword>
<dbReference type="Proteomes" id="UP000027920">
    <property type="component" value="Unassembled WGS sequence"/>
</dbReference>
<comment type="subcellular location">
    <subcellularLocation>
        <location evidence="1">Nucleus</location>
    </subcellularLocation>
</comment>
<evidence type="ECO:0000256" key="2">
    <source>
        <dbReference type="ARBA" id="ARBA00022723"/>
    </source>
</evidence>
<dbReference type="GO" id="GO:0003677">
    <property type="term" value="F:DNA binding"/>
    <property type="evidence" value="ECO:0007669"/>
    <property type="project" value="InterPro"/>
</dbReference>
<dbReference type="HOGENOM" id="CLU_894381_0_0_1"/>
<dbReference type="GO" id="GO:0006351">
    <property type="term" value="P:DNA-templated transcription"/>
    <property type="evidence" value="ECO:0007669"/>
    <property type="project" value="InterPro"/>
</dbReference>
<gene>
    <name evidence="7" type="ORF">A1O9_02830</name>
</gene>
<evidence type="ECO:0000256" key="5">
    <source>
        <dbReference type="ARBA" id="ARBA00023242"/>
    </source>
</evidence>
<dbReference type="GO" id="GO:0000981">
    <property type="term" value="F:DNA-binding transcription factor activity, RNA polymerase II-specific"/>
    <property type="evidence" value="ECO:0007669"/>
    <property type="project" value="InterPro"/>
</dbReference>
<feature type="domain" description="Xylanolytic transcriptional activator regulatory" evidence="6">
    <location>
        <begin position="131"/>
        <end position="266"/>
    </location>
</feature>
<dbReference type="PANTHER" id="PTHR47338:SF7">
    <property type="entry name" value="ZN(II)2CYS6 TRANSCRIPTION FACTOR (EUROFUNG)"/>
    <property type="match status" value="1"/>
</dbReference>
<dbReference type="InterPro" id="IPR050815">
    <property type="entry name" value="TF_fung"/>
</dbReference>
<dbReference type="RefSeq" id="XP_013263855.1">
    <property type="nucleotide sequence ID" value="XM_013408401.1"/>
</dbReference>
<dbReference type="EMBL" id="AMGV01000002">
    <property type="protein sequence ID" value="KEF61265.1"/>
    <property type="molecule type" value="Genomic_DNA"/>
</dbReference>
<keyword evidence="5" id="KW-0539">Nucleus</keyword>
<evidence type="ECO:0000256" key="4">
    <source>
        <dbReference type="ARBA" id="ARBA00023163"/>
    </source>
</evidence>
<dbReference type="Pfam" id="PF04082">
    <property type="entry name" value="Fungal_trans"/>
    <property type="match status" value="1"/>
</dbReference>
<dbReference type="GeneID" id="25277771"/>
<evidence type="ECO:0000313" key="8">
    <source>
        <dbReference type="Proteomes" id="UP000027920"/>
    </source>
</evidence>
<dbReference type="CDD" id="cd12148">
    <property type="entry name" value="fungal_TF_MHR"/>
    <property type="match status" value="1"/>
</dbReference>